<keyword evidence="1" id="KW-1133">Transmembrane helix</keyword>
<accession>A0A345E7Q4</accession>
<dbReference type="Pfam" id="PF04307">
    <property type="entry name" value="YdjM"/>
    <property type="match status" value="1"/>
</dbReference>
<feature type="transmembrane region" description="Helical" evidence="1">
    <location>
        <begin position="21"/>
        <end position="48"/>
    </location>
</feature>
<sequence length="178" mass="19116">MRGASIRTGTDRTMHRDGHRGIALLLMLPLTGLFGIVGFAMTVVAVAVCRLPDLDHDHDWLPHRGPTHTVWFALGVGAVVCAGLYVGFLAAPVDLPAWPLALLAGTTVFLGIISHLLADALTVGRGDHAVRPFRPVSPLPIRFGLFRADSRSWNAGLLIGGIVGQVLALCWFYIPKIL</sequence>
<dbReference type="RefSeq" id="WP_114587346.1">
    <property type="nucleotide sequence ID" value="NZ_CP031151.1"/>
</dbReference>
<dbReference type="EMBL" id="CP031151">
    <property type="protein sequence ID" value="AXG08226.1"/>
    <property type="molecule type" value="Genomic_DNA"/>
</dbReference>
<feature type="transmembrane region" description="Helical" evidence="1">
    <location>
        <begin position="68"/>
        <end position="90"/>
    </location>
</feature>
<dbReference type="GO" id="GO:0016787">
    <property type="term" value="F:hydrolase activity"/>
    <property type="evidence" value="ECO:0007669"/>
    <property type="project" value="UniProtKB-KW"/>
</dbReference>
<evidence type="ECO:0000256" key="1">
    <source>
        <dbReference type="SAM" id="Phobius"/>
    </source>
</evidence>
<gene>
    <name evidence="2" type="ORF">DU500_17185</name>
</gene>
<dbReference type="Proteomes" id="UP000253273">
    <property type="component" value="Plasmid pCBA1113-01"/>
</dbReference>
<geneLocation type="plasmid" evidence="2 3">
    <name>pCBA1113-01</name>
</geneLocation>
<dbReference type="KEGG" id="haj:DU500_17185"/>
<evidence type="ECO:0000313" key="2">
    <source>
        <dbReference type="EMBL" id="AXG08226.1"/>
    </source>
</evidence>
<keyword evidence="2" id="KW-0378">Hydrolase</keyword>
<organism evidence="2 3">
    <name type="scientific">Haloplanus rubicundus</name>
    <dbReference type="NCBI Taxonomy" id="1547898"/>
    <lineage>
        <taxon>Archaea</taxon>
        <taxon>Methanobacteriati</taxon>
        <taxon>Methanobacteriota</taxon>
        <taxon>Stenosarchaea group</taxon>
        <taxon>Halobacteria</taxon>
        <taxon>Halobacteriales</taxon>
        <taxon>Haloferacaceae</taxon>
        <taxon>Haloplanus</taxon>
    </lineage>
</organism>
<protein>
    <submittedName>
        <fullName evidence="2">Metal-dependent hydrolase</fullName>
    </submittedName>
</protein>
<proteinExistence type="predicted"/>
<dbReference type="GeneID" id="37285156"/>
<evidence type="ECO:0000313" key="3">
    <source>
        <dbReference type="Proteomes" id="UP000253273"/>
    </source>
</evidence>
<name>A0A345E7Q4_9EURY</name>
<keyword evidence="2" id="KW-0614">Plasmid</keyword>
<keyword evidence="1" id="KW-0812">Transmembrane</keyword>
<feature type="transmembrane region" description="Helical" evidence="1">
    <location>
        <begin position="153"/>
        <end position="174"/>
    </location>
</feature>
<reference evidence="2 3" key="1">
    <citation type="submission" date="2018-07" db="EMBL/GenBank/DDBJ databases">
        <title>Genome sequences of Haloplanus sp. CBA1113.</title>
        <authorList>
            <person name="Kim Y.B."/>
            <person name="Roh S.W."/>
        </authorList>
    </citation>
    <scope>NUCLEOTIDE SEQUENCE [LARGE SCALE GENOMIC DNA]</scope>
    <source>
        <strain evidence="2 3">CBA1113</strain>
        <plasmid evidence="2 3">pCBA1113-01</plasmid>
    </source>
</reference>
<dbReference type="InterPro" id="IPR007404">
    <property type="entry name" value="YdjM-like"/>
</dbReference>
<dbReference type="AlphaFoldDB" id="A0A345E7Q4"/>
<feature type="transmembrane region" description="Helical" evidence="1">
    <location>
        <begin position="97"/>
        <end position="118"/>
    </location>
</feature>
<keyword evidence="1" id="KW-0472">Membrane</keyword>
<keyword evidence="3" id="KW-1185">Reference proteome</keyword>